<evidence type="ECO:0000313" key="2">
    <source>
        <dbReference type="EMBL" id="QJT21126.1"/>
    </source>
</evidence>
<dbReference type="InterPro" id="IPR052519">
    <property type="entry name" value="Euk-type_GlcNAc_Kinase"/>
</dbReference>
<dbReference type="Proteomes" id="UP000501427">
    <property type="component" value="Chromosome"/>
</dbReference>
<dbReference type="Gene3D" id="3.30.420.40">
    <property type="match status" value="2"/>
</dbReference>
<dbReference type="RefSeq" id="WP_171275697.1">
    <property type="nucleotide sequence ID" value="NZ_CAWPJG010000001.1"/>
</dbReference>
<name>A0A6M4YF62_AERME</name>
<protein>
    <submittedName>
        <fullName evidence="2">N-acetylglucosamine kinase</fullName>
    </submittedName>
</protein>
<dbReference type="GO" id="GO:0016301">
    <property type="term" value="F:kinase activity"/>
    <property type="evidence" value="ECO:0007669"/>
    <property type="project" value="UniProtKB-KW"/>
</dbReference>
<dbReference type="CDD" id="cd24082">
    <property type="entry name" value="ASKHA_NBD_GspK-like"/>
    <property type="match status" value="1"/>
</dbReference>
<feature type="domain" description="ATPase BadF/BadG/BcrA/BcrD type" evidence="1">
    <location>
        <begin position="6"/>
        <end position="255"/>
    </location>
</feature>
<dbReference type="InterPro" id="IPR043129">
    <property type="entry name" value="ATPase_NBD"/>
</dbReference>
<dbReference type="PANTHER" id="PTHR43190">
    <property type="entry name" value="N-ACETYL-D-GLUCOSAMINE KINASE"/>
    <property type="match status" value="1"/>
</dbReference>
<accession>A0A6M4YF62</accession>
<dbReference type="PANTHER" id="PTHR43190:SF3">
    <property type="entry name" value="N-ACETYL-D-GLUCOSAMINE KINASE"/>
    <property type="match status" value="1"/>
</dbReference>
<keyword evidence="2" id="KW-0808">Transferase</keyword>
<sequence>MIEFWVGVDGGGTHTRARIRDKGGRVLGEGRAAGSNLELGIEVAHANVLAAIVSARLAAGLGIECEQRMGVGLALASAELADCYQALLEMPFPFASVRLTSDAFGACLGAFGGREGAILIAGTGSAGLIYRHGQLHSCSGRGFPISDLGSGAWLGLRAIQQSLLCHDGILPPSLLAVRLLDHFKRDQAEVVRWAARAIPADYGRFTPWVFDAASDGDELANQLLDETCAQLQTLLEGMRLLGADRIALLGGVGMRLAPRLGHLNLVPPQADALEGAILFAQSKAYPCLHP</sequence>
<dbReference type="EMBL" id="CP038441">
    <property type="protein sequence ID" value="QJT21126.1"/>
    <property type="molecule type" value="Genomic_DNA"/>
</dbReference>
<gene>
    <name evidence="2" type="ORF">E4184_06540</name>
</gene>
<dbReference type="AlphaFoldDB" id="A0A6M4YF62"/>
<dbReference type="Pfam" id="PF01869">
    <property type="entry name" value="BcrAD_BadFG"/>
    <property type="match status" value="1"/>
</dbReference>
<proteinExistence type="predicted"/>
<reference evidence="2 3" key="1">
    <citation type="submission" date="2019-03" db="EMBL/GenBank/DDBJ databases">
        <title>Novel transposon Tn6433 accelerates the dissemination of tet(E) in Aeromonas from aerobic biofilm under oxytetracycline stress.</title>
        <authorList>
            <person name="Shi Y."/>
            <person name="Tian Z."/>
            <person name="Zhang Y."/>
            <person name="Zhang H."/>
            <person name="Yang M."/>
        </authorList>
    </citation>
    <scope>NUCLEOTIDE SEQUENCE [LARGE SCALE GENOMIC DNA]</scope>
    <source>
        <strain evidence="2 3">T0.1-19</strain>
    </source>
</reference>
<dbReference type="InterPro" id="IPR002731">
    <property type="entry name" value="ATPase_BadF"/>
</dbReference>
<keyword evidence="2" id="KW-0418">Kinase</keyword>
<dbReference type="SUPFAM" id="SSF53067">
    <property type="entry name" value="Actin-like ATPase domain"/>
    <property type="match status" value="2"/>
</dbReference>
<evidence type="ECO:0000313" key="3">
    <source>
        <dbReference type="Proteomes" id="UP000501427"/>
    </source>
</evidence>
<organism evidence="2 3">
    <name type="scientific">Aeromonas media</name>
    <dbReference type="NCBI Taxonomy" id="651"/>
    <lineage>
        <taxon>Bacteria</taxon>
        <taxon>Pseudomonadati</taxon>
        <taxon>Pseudomonadota</taxon>
        <taxon>Gammaproteobacteria</taxon>
        <taxon>Aeromonadales</taxon>
        <taxon>Aeromonadaceae</taxon>
        <taxon>Aeromonas</taxon>
    </lineage>
</organism>
<evidence type="ECO:0000259" key="1">
    <source>
        <dbReference type="Pfam" id="PF01869"/>
    </source>
</evidence>